<accession>A0AAP0J9K7</accession>
<feature type="DNA-binding region" description="Homeobox" evidence="8">
    <location>
        <begin position="74"/>
        <end position="127"/>
    </location>
</feature>
<dbReference type="SUPFAM" id="SSF46689">
    <property type="entry name" value="Homeodomain-like"/>
    <property type="match status" value="1"/>
</dbReference>
<dbReference type="GO" id="GO:0009725">
    <property type="term" value="P:response to hormone"/>
    <property type="evidence" value="ECO:0007669"/>
    <property type="project" value="UniProtKB-ARBA"/>
</dbReference>
<dbReference type="Proteomes" id="UP001417504">
    <property type="component" value="Unassembled WGS sequence"/>
</dbReference>
<reference evidence="14 15" key="1">
    <citation type="submission" date="2024-01" db="EMBL/GenBank/DDBJ databases">
        <title>Genome assemblies of Stephania.</title>
        <authorList>
            <person name="Yang L."/>
        </authorList>
    </citation>
    <scope>NUCLEOTIDE SEQUENCE [LARGE SCALE GENOMIC DNA]</scope>
    <source>
        <strain evidence="14">QJT</strain>
        <tissue evidence="14">Leaf</tissue>
    </source>
</reference>
<dbReference type="PANTHER" id="PTHR24326:SF527">
    <property type="entry name" value="HOMEOBOX-LEUCINE ZIPPER PROTEIN ATHB-40"/>
    <property type="match status" value="1"/>
</dbReference>
<evidence type="ECO:0000256" key="7">
    <source>
        <dbReference type="ARBA" id="ARBA00025748"/>
    </source>
</evidence>
<dbReference type="Pfam" id="PF00046">
    <property type="entry name" value="Homeodomain"/>
    <property type="match status" value="1"/>
</dbReference>
<protein>
    <recommendedName>
        <fullName evidence="10">Homeobox-leucine zipper protein</fullName>
    </recommendedName>
    <alternativeName>
        <fullName evidence="10">HD-ZIP protein</fullName>
    </alternativeName>
    <alternativeName>
        <fullName evidence="10">Homeodomain transcription factor</fullName>
    </alternativeName>
</protein>
<evidence type="ECO:0000256" key="1">
    <source>
        <dbReference type="ARBA" id="ARBA00004123"/>
    </source>
</evidence>
<dbReference type="InterPro" id="IPR001356">
    <property type="entry name" value="HD"/>
</dbReference>
<dbReference type="GO" id="GO:0000981">
    <property type="term" value="F:DNA-binding transcription factor activity, RNA polymerase II-specific"/>
    <property type="evidence" value="ECO:0007669"/>
    <property type="project" value="UniProtKB-UniRule"/>
</dbReference>
<dbReference type="InterPro" id="IPR009057">
    <property type="entry name" value="Homeodomain-like_sf"/>
</dbReference>
<dbReference type="InterPro" id="IPR045224">
    <property type="entry name" value="HDZip_class_I_plant"/>
</dbReference>
<dbReference type="InterPro" id="IPR017970">
    <property type="entry name" value="Homeobox_CS"/>
</dbReference>
<proteinExistence type="inferred from homology"/>
<dbReference type="FunFam" id="1.10.10.60:FF:000241">
    <property type="entry name" value="homeobox-leucine zipper protein ATHB-40"/>
    <property type="match status" value="1"/>
</dbReference>
<feature type="coiled-coil region" evidence="11">
    <location>
        <begin position="118"/>
        <end position="166"/>
    </location>
</feature>
<evidence type="ECO:0000256" key="3">
    <source>
        <dbReference type="ARBA" id="ARBA00023125"/>
    </source>
</evidence>
<keyword evidence="11" id="KW-0175">Coiled coil</keyword>
<dbReference type="CDD" id="cd00086">
    <property type="entry name" value="homeodomain"/>
    <property type="match status" value="1"/>
</dbReference>
<evidence type="ECO:0000313" key="14">
    <source>
        <dbReference type="EMBL" id="KAK9129943.1"/>
    </source>
</evidence>
<keyword evidence="6 8" id="KW-0539">Nucleus</keyword>
<feature type="compositionally biased region" description="Basic residues" evidence="12">
    <location>
        <begin position="44"/>
        <end position="54"/>
    </location>
</feature>
<dbReference type="PRINTS" id="PR00031">
    <property type="entry name" value="HTHREPRESSR"/>
</dbReference>
<keyword evidence="4 8" id="KW-0371">Homeobox</keyword>
<evidence type="ECO:0000256" key="10">
    <source>
        <dbReference type="RuleBase" id="RU369038"/>
    </source>
</evidence>
<gene>
    <name evidence="14" type="ORF">Sjap_010430</name>
</gene>
<dbReference type="PROSITE" id="PS00027">
    <property type="entry name" value="HOMEOBOX_1"/>
    <property type="match status" value="1"/>
</dbReference>
<dbReference type="EMBL" id="JBBNAE010000004">
    <property type="protein sequence ID" value="KAK9129943.1"/>
    <property type="molecule type" value="Genomic_DNA"/>
</dbReference>
<evidence type="ECO:0000256" key="8">
    <source>
        <dbReference type="PROSITE-ProRule" id="PRU00108"/>
    </source>
</evidence>
<keyword evidence="5 10" id="KW-0804">Transcription</keyword>
<dbReference type="GO" id="GO:0005634">
    <property type="term" value="C:nucleus"/>
    <property type="evidence" value="ECO:0007669"/>
    <property type="project" value="UniProtKB-SubCell"/>
</dbReference>
<evidence type="ECO:0000313" key="15">
    <source>
        <dbReference type="Proteomes" id="UP001417504"/>
    </source>
</evidence>
<feature type="region of interest" description="Disordered" evidence="12">
    <location>
        <begin position="31"/>
        <end position="65"/>
    </location>
</feature>
<comment type="subcellular location">
    <subcellularLocation>
        <location evidence="1 8 9">Nucleus</location>
    </subcellularLocation>
</comment>
<evidence type="ECO:0000256" key="5">
    <source>
        <dbReference type="ARBA" id="ARBA00023163"/>
    </source>
</evidence>
<evidence type="ECO:0000256" key="12">
    <source>
        <dbReference type="SAM" id="MobiDB-lite"/>
    </source>
</evidence>
<name>A0AAP0J9K7_9MAGN</name>
<evidence type="ECO:0000256" key="6">
    <source>
        <dbReference type="ARBA" id="ARBA00023242"/>
    </source>
</evidence>
<dbReference type="PROSITE" id="PS50071">
    <property type="entry name" value="HOMEOBOX_2"/>
    <property type="match status" value="1"/>
</dbReference>
<dbReference type="SMART" id="SM00389">
    <property type="entry name" value="HOX"/>
    <property type="match status" value="1"/>
</dbReference>
<dbReference type="GO" id="GO:0043565">
    <property type="term" value="F:sequence-specific DNA binding"/>
    <property type="evidence" value="ECO:0007669"/>
    <property type="project" value="TreeGrafter"/>
</dbReference>
<dbReference type="Gene3D" id="1.10.10.60">
    <property type="entry name" value="Homeodomain-like"/>
    <property type="match status" value="1"/>
</dbReference>
<evidence type="ECO:0000256" key="4">
    <source>
        <dbReference type="ARBA" id="ARBA00023155"/>
    </source>
</evidence>
<evidence type="ECO:0000259" key="13">
    <source>
        <dbReference type="PROSITE" id="PS50071"/>
    </source>
</evidence>
<dbReference type="GO" id="GO:0045893">
    <property type="term" value="P:positive regulation of DNA-templated transcription"/>
    <property type="evidence" value="ECO:0007669"/>
    <property type="project" value="TreeGrafter"/>
</dbReference>
<keyword evidence="2 10" id="KW-0805">Transcription regulation</keyword>
<keyword evidence="15" id="KW-1185">Reference proteome</keyword>
<keyword evidence="3 8" id="KW-0238">DNA-binding</keyword>
<dbReference type="AlphaFoldDB" id="A0AAP0J9K7"/>
<dbReference type="InterPro" id="IPR000047">
    <property type="entry name" value="HTH_motif"/>
</dbReference>
<organism evidence="14 15">
    <name type="scientific">Stephania japonica</name>
    <dbReference type="NCBI Taxonomy" id="461633"/>
    <lineage>
        <taxon>Eukaryota</taxon>
        <taxon>Viridiplantae</taxon>
        <taxon>Streptophyta</taxon>
        <taxon>Embryophyta</taxon>
        <taxon>Tracheophyta</taxon>
        <taxon>Spermatophyta</taxon>
        <taxon>Magnoliopsida</taxon>
        <taxon>Ranunculales</taxon>
        <taxon>Menispermaceae</taxon>
        <taxon>Menispermoideae</taxon>
        <taxon>Cissampelideae</taxon>
        <taxon>Stephania</taxon>
    </lineage>
</organism>
<feature type="domain" description="Homeobox" evidence="13">
    <location>
        <begin position="72"/>
        <end position="126"/>
    </location>
</feature>
<sequence>MRQEATMNRNSLFNSHDFTVGHANLTTNTTIGEAIAGDDERSMARGRRRRRSKRSCGDDHDHNQDETVVVMRRKLTDEQLKHLEMSFCDEHKLESHRKERLASELGLDPRQVAVWFQNRRARWKHKRLEEEYNKLKAAHEGTITLKSQLESQVVKLREQLCRAEEEKQSLLAGRVVSNGTTNTHYSFNPSTSSMEVCPPLLGELGLGRCENIFDLCDKNYIHEFEWINLHGYGL</sequence>
<comment type="caution">
    <text evidence="14">The sequence shown here is derived from an EMBL/GenBank/DDBJ whole genome shotgun (WGS) entry which is preliminary data.</text>
</comment>
<evidence type="ECO:0000256" key="11">
    <source>
        <dbReference type="SAM" id="Coils"/>
    </source>
</evidence>
<comment type="function">
    <text evidence="10">Transcription factor.</text>
</comment>
<evidence type="ECO:0000256" key="9">
    <source>
        <dbReference type="RuleBase" id="RU000682"/>
    </source>
</evidence>
<feature type="compositionally biased region" description="Basic and acidic residues" evidence="12">
    <location>
        <begin position="55"/>
        <end position="65"/>
    </location>
</feature>
<comment type="similarity">
    <text evidence="7 10">Belongs to the HD-ZIP homeobox family. Class I subfamily.</text>
</comment>
<evidence type="ECO:0000256" key="2">
    <source>
        <dbReference type="ARBA" id="ARBA00023015"/>
    </source>
</evidence>
<dbReference type="PANTHER" id="PTHR24326">
    <property type="entry name" value="HOMEOBOX-LEUCINE ZIPPER PROTEIN"/>
    <property type="match status" value="1"/>
</dbReference>